<comment type="subcellular location">
    <subcellularLocation>
        <location evidence="1 8">Nucleus</location>
    </subcellularLocation>
</comment>
<dbReference type="InterPro" id="IPR035979">
    <property type="entry name" value="RBD_domain_sf"/>
</dbReference>
<evidence type="ECO:0000259" key="10">
    <source>
        <dbReference type="PROSITE" id="PS50102"/>
    </source>
</evidence>
<dbReference type="CDD" id="cd12240">
    <property type="entry name" value="RRM_NCBP2"/>
    <property type="match status" value="1"/>
</dbReference>
<dbReference type="Gene3D" id="3.30.70.330">
    <property type="match status" value="1"/>
</dbReference>
<evidence type="ECO:0000256" key="6">
    <source>
        <dbReference type="ARBA" id="ARBA00023242"/>
    </source>
</evidence>
<dbReference type="PANTHER" id="PTHR18847:SF0">
    <property type="entry name" value="NUCLEAR CAP-BINDING PROTEIN SUBUNIT 2"/>
    <property type="match status" value="1"/>
</dbReference>
<evidence type="ECO:0000256" key="5">
    <source>
        <dbReference type="ARBA" id="ARBA00023187"/>
    </source>
</evidence>
<reference evidence="11 12" key="1">
    <citation type="submission" date="2020-08" db="EMBL/GenBank/DDBJ databases">
        <authorList>
            <person name="Newling K."/>
            <person name="Davey J."/>
            <person name="Forrester S."/>
        </authorList>
    </citation>
    <scope>NUCLEOTIDE SEQUENCE [LARGE SCALE GENOMIC DNA]</scope>
    <source>
        <strain evidence="12">Crithidia deanei Carvalho (ATCC PRA-265)</strain>
    </source>
</reference>
<evidence type="ECO:0000256" key="7">
    <source>
        <dbReference type="PROSITE-ProRule" id="PRU00176"/>
    </source>
</evidence>
<keyword evidence="9" id="KW-1133">Transmembrane helix</keyword>
<organism evidence="11 12">
    <name type="scientific">Angomonas deanei</name>
    <dbReference type="NCBI Taxonomy" id="59799"/>
    <lineage>
        <taxon>Eukaryota</taxon>
        <taxon>Discoba</taxon>
        <taxon>Euglenozoa</taxon>
        <taxon>Kinetoplastea</taxon>
        <taxon>Metakinetoplastina</taxon>
        <taxon>Trypanosomatida</taxon>
        <taxon>Trypanosomatidae</taxon>
        <taxon>Strigomonadinae</taxon>
        <taxon>Angomonas</taxon>
    </lineage>
</organism>
<keyword evidence="9" id="KW-0812">Transmembrane</keyword>
<dbReference type="AlphaFoldDB" id="A0A7G2CHT7"/>
<accession>A0A7G2CHT7</accession>
<dbReference type="InterPro" id="IPR034148">
    <property type="entry name" value="NCBP2_RRM"/>
</dbReference>
<keyword evidence="12" id="KW-1185">Reference proteome</keyword>
<dbReference type="VEuPathDB" id="TriTrypDB:ADEAN_000574100"/>
<dbReference type="GO" id="GO:0005846">
    <property type="term" value="C:nuclear cap binding complex"/>
    <property type="evidence" value="ECO:0007669"/>
    <property type="project" value="InterPro"/>
</dbReference>
<evidence type="ECO:0000313" key="11">
    <source>
        <dbReference type="EMBL" id="CAD2218253.1"/>
    </source>
</evidence>
<feature type="transmembrane region" description="Helical" evidence="9">
    <location>
        <begin position="12"/>
        <end position="35"/>
    </location>
</feature>
<comment type="similarity">
    <text evidence="2 8">Belongs to the RRM NCBP2 family.</text>
</comment>
<evidence type="ECO:0000313" key="12">
    <source>
        <dbReference type="Proteomes" id="UP000515908"/>
    </source>
</evidence>
<dbReference type="InterPro" id="IPR012677">
    <property type="entry name" value="Nucleotide-bd_a/b_plait_sf"/>
</dbReference>
<keyword evidence="5 8" id="KW-0508">mRNA splicing</keyword>
<keyword evidence="6 8" id="KW-0539">Nucleus</keyword>
<evidence type="ECO:0000256" key="8">
    <source>
        <dbReference type="RuleBase" id="RU364036"/>
    </source>
</evidence>
<proteinExistence type="inferred from homology"/>
<evidence type="ECO:0000256" key="2">
    <source>
        <dbReference type="ARBA" id="ARBA00010725"/>
    </source>
</evidence>
<dbReference type="SUPFAM" id="SSF54928">
    <property type="entry name" value="RNA-binding domain, RBD"/>
    <property type="match status" value="1"/>
</dbReference>
<dbReference type="Pfam" id="PF00076">
    <property type="entry name" value="RRM_1"/>
    <property type="match status" value="1"/>
</dbReference>
<protein>
    <recommendedName>
        <fullName evidence="8">Nuclear cap-binding protein subunit 2</fullName>
    </recommendedName>
    <alternativeName>
        <fullName evidence="8">20 kDa nuclear cap-binding protein</fullName>
    </alternativeName>
</protein>
<dbReference type="InterPro" id="IPR000504">
    <property type="entry name" value="RRM_dom"/>
</dbReference>
<evidence type="ECO:0000256" key="9">
    <source>
        <dbReference type="SAM" id="Phobius"/>
    </source>
</evidence>
<feature type="domain" description="RRM" evidence="10">
    <location>
        <begin position="71"/>
        <end position="149"/>
    </location>
</feature>
<keyword evidence="3 8" id="KW-0507">mRNA processing</keyword>
<dbReference type="GO" id="GO:0005634">
    <property type="term" value="C:nucleus"/>
    <property type="evidence" value="ECO:0007669"/>
    <property type="project" value="UniProtKB-SubCell"/>
</dbReference>
<dbReference type="InterPro" id="IPR027157">
    <property type="entry name" value="NCBP2"/>
</dbReference>
<dbReference type="GO" id="GO:0000339">
    <property type="term" value="F:RNA cap binding"/>
    <property type="evidence" value="ECO:0007669"/>
    <property type="project" value="InterPro"/>
</dbReference>
<dbReference type="EMBL" id="LR877154">
    <property type="protein sequence ID" value="CAD2218253.1"/>
    <property type="molecule type" value="Genomic_DNA"/>
</dbReference>
<keyword evidence="9" id="KW-0472">Membrane</keyword>
<dbReference type="PANTHER" id="PTHR18847">
    <property type="entry name" value="20 KD NUCLEAR CAP BINDING PROTEIN"/>
    <property type="match status" value="1"/>
</dbReference>
<evidence type="ECO:0000256" key="3">
    <source>
        <dbReference type="ARBA" id="ARBA00022664"/>
    </source>
</evidence>
<keyword evidence="4 7" id="KW-0694">RNA-binding</keyword>
<evidence type="ECO:0000256" key="1">
    <source>
        <dbReference type="ARBA" id="ARBA00004123"/>
    </source>
</evidence>
<name>A0A7G2CHT7_9TRYP</name>
<dbReference type="GO" id="GO:0045292">
    <property type="term" value="P:mRNA cis splicing, via spliceosome"/>
    <property type="evidence" value="ECO:0007669"/>
    <property type="project" value="InterPro"/>
</dbReference>
<gene>
    <name evidence="11" type="ORF">ADEAN_000574100</name>
</gene>
<evidence type="ECO:0000256" key="4">
    <source>
        <dbReference type="ARBA" id="ARBA00022884"/>
    </source>
</evidence>
<dbReference type="Proteomes" id="UP000515908">
    <property type="component" value="Chromosome 10"/>
</dbReference>
<sequence>MSCGARDTHSFCFPFFLFLIFSLFSSFFSMAHFLVNTRPTADYVDRRELLRSRLDEGEFKKRRQPLLNRSATVYVGNLSFYTSEEQLRIHFLPCGPIRDLVMGLNEQSRTPCGFSFIVFETTEAAAMAVLNLSGTLLDDRVIRVSWDVGCDPTRRWGRGAEGGQVVDAVRHNLDEGRGGLGSQRRNELQVGVLTEEEELLPYTWVTPPVRKRKAQPVSGGDGNKRRRV</sequence>
<dbReference type="PROSITE" id="PS50102">
    <property type="entry name" value="RRM"/>
    <property type="match status" value="1"/>
</dbReference>
<dbReference type="SMART" id="SM00360">
    <property type="entry name" value="RRM"/>
    <property type="match status" value="1"/>
</dbReference>